<dbReference type="EMBL" id="PKUR01000001">
    <property type="protein sequence ID" value="PLW87549.1"/>
    <property type="molecule type" value="Genomic_DNA"/>
</dbReference>
<keyword evidence="2" id="KW-0442">Lipid degradation</keyword>
<protein>
    <recommendedName>
        <fullName evidence="3">PNPLA domain-containing protein</fullName>
    </recommendedName>
</protein>
<keyword evidence="2" id="KW-0378">Hydrolase</keyword>
<reference evidence="4 5" key="1">
    <citation type="submission" date="2018-01" db="EMBL/GenBank/DDBJ databases">
        <title>The draft genome sequence of Halioglobus japonicus S1-36.</title>
        <authorList>
            <person name="Du Z.-J."/>
            <person name="Shi M.-J."/>
        </authorList>
    </citation>
    <scope>NUCLEOTIDE SEQUENCE [LARGE SCALE GENOMIC DNA]</scope>
    <source>
        <strain evidence="4 5">S1-36</strain>
    </source>
</reference>
<evidence type="ECO:0000256" key="2">
    <source>
        <dbReference type="PROSITE-ProRule" id="PRU01161"/>
    </source>
</evidence>
<dbReference type="InterPro" id="IPR002641">
    <property type="entry name" value="PNPLA_dom"/>
</dbReference>
<feature type="active site" description="Proton acceptor" evidence="2">
    <location>
        <position position="208"/>
    </location>
</feature>
<name>A0AAP8MH25_9GAMM</name>
<keyword evidence="1 2" id="KW-0443">Lipid metabolism</keyword>
<dbReference type="SUPFAM" id="SSF52151">
    <property type="entry name" value="FabD/lysophospholipase-like"/>
    <property type="match status" value="1"/>
</dbReference>
<comment type="caution">
    <text evidence="2">Lacks conserved residue(s) required for the propagation of feature annotation.</text>
</comment>
<dbReference type="Pfam" id="PF01734">
    <property type="entry name" value="Patatin"/>
    <property type="match status" value="1"/>
</dbReference>
<dbReference type="RefSeq" id="WP_084200398.1">
    <property type="nucleotide sequence ID" value="NZ_BMYL01000001.1"/>
</dbReference>
<feature type="domain" description="PNPLA" evidence="3">
    <location>
        <begin position="12"/>
        <end position="221"/>
    </location>
</feature>
<dbReference type="Proteomes" id="UP000235162">
    <property type="component" value="Unassembled WGS sequence"/>
</dbReference>
<evidence type="ECO:0000313" key="4">
    <source>
        <dbReference type="EMBL" id="PLW87549.1"/>
    </source>
</evidence>
<feature type="active site" description="Nucleophile" evidence="2">
    <location>
        <position position="49"/>
    </location>
</feature>
<evidence type="ECO:0000313" key="5">
    <source>
        <dbReference type="Proteomes" id="UP000235162"/>
    </source>
</evidence>
<dbReference type="AlphaFoldDB" id="A0AAP8MH25"/>
<sequence>MTSTTRAPIKNAIFAGGGSRCLWQVGFWDGANSAGLGLQDSVDYAASTSAGCAMATACMLGRGAEALAMFKVLTDQNPANIHWHNLKPGSGTPLLPHMNMYRHALKHFLTEDDLQALAGRKLEFLMARFPAWLPNAIGTPLAFSIYGLEKHLTGVLHPNWTSKLGFEPLRYGNQNAATIADLIDTILASSCVPPVLPFGRYRGMRVLDGGIIDNVPAFMADDREGNTLVLLSKRYRQALPTSDTRIYVQPSEQIHLDKFDYANPQGLQDTYDLGYADGKTFTSQHWENTPRGIAL</sequence>
<dbReference type="Gene3D" id="3.40.1090.10">
    <property type="entry name" value="Cytosolic phospholipase A2 catalytic domain"/>
    <property type="match status" value="2"/>
</dbReference>
<gene>
    <name evidence="4" type="ORF">C0029_02910</name>
</gene>
<organism evidence="4 5">
    <name type="scientific">Halioglobus japonicus</name>
    <dbReference type="NCBI Taxonomy" id="930805"/>
    <lineage>
        <taxon>Bacteria</taxon>
        <taxon>Pseudomonadati</taxon>
        <taxon>Pseudomonadota</taxon>
        <taxon>Gammaproteobacteria</taxon>
        <taxon>Cellvibrionales</taxon>
        <taxon>Halieaceae</taxon>
        <taxon>Halioglobus</taxon>
    </lineage>
</organism>
<keyword evidence="5" id="KW-1185">Reference proteome</keyword>
<dbReference type="KEGG" id="hja:BST95_15275"/>
<evidence type="ECO:0000256" key="1">
    <source>
        <dbReference type="ARBA" id="ARBA00023098"/>
    </source>
</evidence>
<proteinExistence type="predicted"/>
<comment type="caution">
    <text evidence="4">The sequence shown here is derived from an EMBL/GenBank/DDBJ whole genome shotgun (WGS) entry which is preliminary data.</text>
</comment>
<dbReference type="InterPro" id="IPR016035">
    <property type="entry name" value="Acyl_Trfase/lysoPLipase"/>
</dbReference>
<dbReference type="GO" id="GO:0016787">
    <property type="term" value="F:hydrolase activity"/>
    <property type="evidence" value="ECO:0007669"/>
    <property type="project" value="UniProtKB-UniRule"/>
</dbReference>
<dbReference type="PROSITE" id="PS51635">
    <property type="entry name" value="PNPLA"/>
    <property type="match status" value="1"/>
</dbReference>
<dbReference type="GO" id="GO:0016042">
    <property type="term" value="P:lipid catabolic process"/>
    <property type="evidence" value="ECO:0007669"/>
    <property type="project" value="UniProtKB-UniRule"/>
</dbReference>
<accession>A0AAP8MH25</accession>
<feature type="short sequence motif" description="DGA/G" evidence="2">
    <location>
        <begin position="208"/>
        <end position="210"/>
    </location>
</feature>
<evidence type="ECO:0000259" key="3">
    <source>
        <dbReference type="PROSITE" id="PS51635"/>
    </source>
</evidence>